<gene>
    <name evidence="1" type="ORF">PDJAM_G00205560</name>
</gene>
<keyword evidence="2" id="KW-1185">Reference proteome</keyword>
<protein>
    <submittedName>
        <fullName evidence="1">Uncharacterized protein</fullName>
    </submittedName>
</protein>
<accession>A0ACC5Y8J1</accession>
<evidence type="ECO:0000313" key="2">
    <source>
        <dbReference type="Proteomes" id="UP000830395"/>
    </source>
</evidence>
<dbReference type="Proteomes" id="UP000830395">
    <property type="component" value="Chromosome 4"/>
</dbReference>
<reference evidence="1" key="1">
    <citation type="submission" date="2020-02" db="EMBL/GenBank/DDBJ databases">
        <title>Genome sequencing of the panga catfish, Pangasius djambal.</title>
        <authorList>
            <person name="Wen M."/>
            <person name="Zahm M."/>
            <person name="Roques C."/>
            <person name="Cabau C."/>
            <person name="Klopp C."/>
            <person name="Donnadieu C."/>
            <person name="Jouanno E."/>
            <person name="Avarre J.-C."/>
            <person name="Campet M."/>
            <person name="Ha T."/>
            <person name="Dugue R."/>
            <person name="Lampietro C."/>
            <person name="Louis A."/>
            <person name="Herpin A."/>
            <person name="Echchiki A."/>
            <person name="Berthelot C."/>
            <person name="Parey E."/>
            <person name="Roest-Crollius H."/>
            <person name="Braasch I."/>
            <person name="Postlethwait J.H."/>
            <person name="Bobe J."/>
            <person name="Montfort J."/>
            <person name="Bouchez O."/>
            <person name="Begum T."/>
            <person name="Schartl M."/>
            <person name="Gustiano R."/>
            <person name="Guiguen Y."/>
        </authorList>
    </citation>
    <scope>NUCLEOTIDE SEQUENCE</scope>
    <source>
        <strain evidence="1">Pdj_M5554</strain>
    </source>
</reference>
<dbReference type="EMBL" id="CM040978">
    <property type="protein sequence ID" value="MCJ8731969.1"/>
    <property type="molecule type" value="Genomic_DNA"/>
</dbReference>
<organism evidence="1 2">
    <name type="scientific">Pangasius djambal</name>
    <dbReference type="NCBI Taxonomy" id="1691987"/>
    <lineage>
        <taxon>Eukaryota</taxon>
        <taxon>Metazoa</taxon>
        <taxon>Chordata</taxon>
        <taxon>Craniata</taxon>
        <taxon>Vertebrata</taxon>
        <taxon>Euteleostomi</taxon>
        <taxon>Actinopterygii</taxon>
        <taxon>Neopterygii</taxon>
        <taxon>Teleostei</taxon>
        <taxon>Ostariophysi</taxon>
        <taxon>Siluriformes</taxon>
        <taxon>Pangasiidae</taxon>
        <taxon>Pangasius</taxon>
    </lineage>
</organism>
<evidence type="ECO:0000313" key="1">
    <source>
        <dbReference type="EMBL" id="MCJ8731969.1"/>
    </source>
</evidence>
<comment type="caution">
    <text evidence="1">The sequence shown here is derived from an EMBL/GenBank/DDBJ whole genome shotgun (WGS) entry which is preliminary data.</text>
</comment>
<name>A0ACC5Y8J1_9TELE</name>
<proteinExistence type="predicted"/>
<sequence length="648" mass="72401">MSGMIMLVWIVLLLFADALSHEDFDACKNSPCQNGGVCIRNKGNYTCQCSNSSQNGRLYGGPNCTVILQGCEHHRCQNGGTCSPFLRNSQHRYSCTCPEGYTGTRCEISTMFSFEKSGFLHIETALEDTLALLNITLSFRTVQKTATLLSCEVDEYVLKLQLQNGRLCYSMQGGNNNQSDLVDLFQDVADGHWHMVQVFLYRSVLGLDLRDPLCTAKTCHKEALVEMDLGSGSGQSSFTLIQSVYIGGTGNGQVNPDSYFLGCMRDVYIQSRPVVPELKVRAEQFGVTLGCRESDGCEDNPCKNRGKCIGLGWKKHKCECHRPYEGSVCSEEHIAARFGNEDEESYAIFYVDDDPMDTFTISMFIRTRRLNGLLLVFSNSTSRYLHVWLDGGNVKVQVNHFEILQGHNRVNDGHFHLVSVHVAQGMLTLSHSARTQALMASQGLIVRSGDMVHVGGLEDRKASLAFRGYFKGCIQDLRLNFNHLQFYPIRTPLASYRLKTMVQVTQGCTGDNYCKMKPCLNGGVCYSMWDDFTCSCPPNTAGWRCEKLKWCELSPCPVTAGCLTHAQGFDCVTNVTLREGNPIVVFRGNGKIRRPLHSISLTFRTRSHDATLLHTSRENDFITVFLKDGRLVLELQSGTNFSLRVQSQ</sequence>